<reference evidence="16" key="1">
    <citation type="submission" date="2023-04" db="EMBL/GenBank/DDBJ databases">
        <title>Ambrosiozyma monospora NBRC 1965.</title>
        <authorList>
            <person name="Ichikawa N."/>
            <person name="Sato H."/>
            <person name="Tonouchi N."/>
        </authorList>
    </citation>
    <scope>NUCLEOTIDE SEQUENCE</scope>
    <source>
        <strain evidence="16">NBRC 1965</strain>
    </source>
</reference>
<dbReference type="GO" id="GO:0000977">
    <property type="term" value="F:RNA polymerase II transcription regulatory region sequence-specific DNA binding"/>
    <property type="evidence" value="ECO:0007669"/>
    <property type="project" value="TreeGrafter"/>
</dbReference>
<dbReference type="GO" id="GO:0000122">
    <property type="term" value="P:negative regulation of transcription by RNA polymerase II"/>
    <property type="evidence" value="ECO:0007669"/>
    <property type="project" value="TreeGrafter"/>
</dbReference>
<evidence type="ECO:0000256" key="9">
    <source>
        <dbReference type="ARBA" id="ARBA00023242"/>
    </source>
</evidence>
<comment type="similarity">
    <text evidence="2">Belongs to the NFX1 family.</text>
</comment>
<feature type="region of interest" description="Disordered" evidence="12">
    <location>
        <begin position="1"/>
        <end position="55"/>
    </location>
</feature>
<comment type="subcellular location">
    <subcellularLocation>
        <location evidence="1">Nucleus</location>
    </subcellularLocation>
</comment>
<comment type="caution">
    <text evidence="16">The sequence shown here is derived from an EMBL/GenBank/DDBJ whole genome shotgun (WGS) entry which is preliminary data.</text>
</comment>
<keyword evidence="9" id="KW-0539">Nucleus</keyword>
<evidence type="ECO:0000313" key="17">
    <source>
        <dbReference type="Proteomes" id="UP001165063"/>
    </source>
</evidence>
<feature type="coiled-coil region" evidence="11">
    <location>
        <begin position="798"/>
        <end position="825"/>
    </location>
</feature>
<dbReference type="Gene3D" id="3.30.1370.50">
    <property type="entry name" value="R3H-like domain"/>
    <property type="match status" value="1"/>
</dbReference>
<dbReference type="InterPro" id="IPR011011">
    <property type="entry name" value="Znf_FYVE_PHD"/>
</dbReference>
<evidence type="ECO:0000256" key="7">
    <source>
        <dbReference type="ARBA" id="ARBA00023015"/>
    </source>
</evidence>
<evidence type="ECO:0000256" key="6">
    <source>
        <dbReference type="ARBA" id="ARBA00022833"/>
    </source>
</evidence>
<keyword evidence="4" id="KW-0677">Repeat</keyword>
<feature type="compositionally biased region" description="Polar residues" evidence="12">
    <location>
        <begin position="1"/>
        <end position="31"/>
    </location>
</feature>
<accession>A0A9W6YV10</accession>
<dbReference type="InterPro" id="IPR019787">
    <property type="entry name" value="Znf_PHD-finger"/>
</dbReference>
<dbReference type="InterPro" id="IPR001374">
    <property type="entry name" value="R3H_dom"/>
</dbReference>
<evidence type="ECO:0000256" key="2">
    <source>
        <dbReference type="ARBA" id="ARBA00007269"/>
    </source>
</evidence>
<evidence type="ECO:0000256" key="1">
    <source>
        <dbReference type="ARBA" id="ARBA00004123"/>
    </source>
</evidence>
<keyword evidence="8" id="KW-0804">Transcription</keyword>
<evidence type="ECO:0000256" key="12">
    <source>
        <dbReference type="SAM" id="MobiDB-lite"/>
    </source>
</evidence>
<keyword evidence="17" id="KW-1185">Reference proteome</keyword>
<proteinExistence type="inferred from homology"/>
<dbReference type="InterPro" id="IPR000967">
    <property type="entry name" value="Znf_NFX1"/>
</dbReference>
<evidence type="ECO:0000256" key="3">
    <source>
        <dbReference type="ARBA" id="ARBA00022723"/>
    </source>
</evidence>
<evidence type="ECO:0000256" key="10">
    <source>
        <dbReference type="PROSITE-ProRule" id="PRU00175"/>
    </source>
</evidence>
<dbReference type="InterPro" id="IPR034078">
    <property type="entry name" value="NFX1_fam"/>
</dbReference>
<evidence type="ECO:0000313" key="16">
    <source>
        <dbReference type="EMBL" id="GMG25529.1"/>
    </source>
</evidence>
<sequence>MIHATTEVQNQETEIVQSRTTVKSSATSLSSIKYRHSYHGSDDSSADEDEQDDPNSNAVQFAENIYKEVRNGTYTCLVCTGEIDAYSKVWNCKFCSRVFDLDCIKDWAQRGSSTMPDRSWRCPSCNNTQHTIPKQYTCWCGKVINPQANEFEPHSCGQTCNHPLNTCVHGCSFACHPGPHVKKCTAVGPVMPCNCGEETQQLPCIITPYKSGWSCSSECGDILPCGIHHCKKVCHTGLCGECEEKMEVKCYCGKHTEEIDCHERVPRKSEQGDKTWIGAFQCHEQCGELLDCGNHKCELPCHPKSNSGHKCSLSPSVILRCPCGAHSISELKGGPRSSCLDPIPTCNNICGKPLPCGHKCYWKCHEGACAPCHAIVDKECQCHFTKFSIACGLNQKGYVPRCQHKCQALLNCRRHRCYQQCCEFEPVAKEREKERQKGLRRNLITARTADESMTIEAAHICTKECGKLLSCGIHHCQMTCHSGPCSPCLESSSEDLVCHCGKTVVPAPVRCGTKLPLCLNQCQRPTKCGHRPEIHNCHPDDKECPRCTALVEKYCQCDKHNLVKRVMCYQTKVSCGKYCGKLLPCGVHKCTKMCHAPGECLVKCAEKCGKTKKCGHACTQVCHVPRPCNEDIPCKQLVTVKCYCGRISKQVICATHESGAMLECDDECAREQRNKMLFEAFNLPKSKEEVLLSTDYLAKFKIVEATYSSFMLSLYVQQKTWCTSIQRIFLQLLSGSMGRNSYHFQPMRPIQRRFIHELAEAYGLFAESQDSEPKRSVFVKVEANSKIPQFKLDEALKISEKNKEREKLQSERAKLVKESKLEEATKEQEKLFNAIAIKDLFFGVTRDELEDAIVDIWDNNLFPSVTKATISWVSDNTFVFYPEQYNQKTRKLETDLNSLSQLFEARLKQKSLAYSCYLAKIDASATVIYEMKSYVSEETLNEKYNEHDGKVLKKTVESRQPYFFDEDEDDEEEEDVEPVAETVVDRSTSYNWY</sequence>
<evidence type="ECO:0000256" key="5">
    <source>
        <dbReference type="ARBA" id="ARBA00022771"/>
    </source>
</evidence>
<dbReference type="PROSITE" id="PS50089">
    <property type="entry name" value="ZF_RING_2"/>
    <property type="match status" value="1"/>
</dbReference>
<keyword evidence="11" id="KW-0175">Coiled coil</keyword>
<dbReference type="AlphaFoldDB" id="A0A9W6YV10"/>
<dbReference type="PANTHER" id="PTHR12360">
    <property type="entry name" value="NUCLEAR TRANSCRIPTION FACTOR, X-BOX BINDING 1 NFX1"/>
    <property type="match status" value="1"/>
</dbReference>
<dbReference type="SMART" id="SM00438">
    <property type="entry name" value="ZnF_NFX"/>
    <property type="match status" value="8"/>
</dbReference>
<dbReference type="CDD" id="cd06008">
    <property type="entry name" value="NF-X1-zinc-finger"/>
    <property type="match status" value="4"/>
</dbReference>
<dbReference type="PANTHER" id="PTHR12360:SF12">
    <property type="entry name" value="TRANSCRIPTIONAL REPRESSOR NF-X1"/>
    <property type="match status" value="1"/>
</dbReference>
<organism evidence="16 17">
    <name type="scientific">Ambrosiozyma monospora</name>
    <name type="common">Yeast</name>
    <name type="synonym">Endomycopsis monosporus</name>
    <dbReference type="NCBI Taxonomy" id="43982"/>
    <lineage>
        <taxon>Eukaryota</taxon>
        <taxon>Fungi</taxon>
        <taxon>Dikarya</taxon>
        <taxon>Ascomycota</taxon>
        <taxon>Saccharomycotina</taxon>
        <taxon>Pichiomycetes</taxon>
        <taxon>Pichiales</taxon>
        <taxon>Pichiaceae</taxon>
        <taxon>Ambrosiozyma</taxon>
    </lineage>
</organism>
<evidence type="ECO:0000256" key="8">
    <source>
        <dbReference type="ARBA" id="ARBA00023163"/>
    </source>
</evidence>
<dbReference type="Pfam" id="PF01422">
    <property type="entry name" value="zf-NF-X1"/>
    <property type="match status" value="7"/>
</dbReference>
<evidence type="ECO:0000259" key="15">
    <source>
        <dbReference type="PROSITE" id="PS51061"/>
    </source>
</evidence>
<dbReference type="PROSITE" id="PS51061">
    <property type="entry name" value="R3H"/>
    <property type="match status" value="1"/>
</dbReference>
<protein>
    <submittedName>
        <fullName evidence="16">Unnamed protein product</fullName>
    </submittedName>
</protein>
<evidence type="ECO:0000256" key="11">
    <source>
        <dbReference type="SAM" id="Coils"/>
    </source>
</evidence>
<feature type="domain" description="PHD-type" evidence="13">
    <location>
        <begin position="73"/>
        <end position="128"/>
    </location>
</feature>
<dbReference type="Pfam" id="PF01424">
    <property type="entry name" value="R3H"/>
    <property type="match status" value="1"/>
</dbReference>
<name>A0A9W6YV10_AMBMO</name>
<dbReference type="EMBL" id="BSXU01001262">
    <property type="protein sequence ID" value="GMG25529.1"/>
    <property type="molecule type" value="Genomic_DNA"/>
</dbReference>
<keyword evidence="7" id="KW-0805">Transcription regulation</keyword>
<keyword evidence="3" id="KW-0479">Metal-binding</keyword>
<dbReference type="GO" id="GO:0000981">
    <property type="term" value="F:DNA-binding transcription factor activity, RNA polymerase II-specific"/>
    <property type="evidence" value="ECO:0007669"/>
    <property type="project" value="TreeGrafter"/>
</dbReference>
<dbReference type="SUPFAM" id="SSF57903">
    <property type="entry name" value="FYVE/PHD zinc finger"/>
    <property type="match status" value="1"/>
</dbReference>
<feature type="domain" description="RING-type" evidence="14">
    <location>
        <begin position="76"/>
        <end position="126"/>
    </location>
</feature>
<keyword evidence="5 10" id="KW-0863">Zinc-finger</keyword>
<dbReference type="PROSITE" id="PS50016">
    <property type="entry name" value="ZF_PHD_2"/>
    <property type="match status" value="1"/>
</dbReference>
<gene>
    <name evidence="16" type="ORF">Amon01_000311900</name>
</gene>
<dbReference type="GO" id="GO:0008270">
    <property type="term" value="F:zinc ion binding"/>
    <property type="evidence" value="ECO:0007669"/>
    <property type="project" value="UniProtKB-KW"/>
</dbReference>
<dbReference type="InterPro" id="IPR001841">
    <property type="entry name" value="Znf_RING"/>
</dbReference>
<dbReference type="GO" id="GO:0005634">
    <property type="term" value="C:nucleus"/>
    <property type="evidence" value="ECO:0007669"/>
    <property type="project" value="UniProtKB-SubCell"/>
</dbReference>
<feature type="domain" description="R3H" evidence="15">
    <location>
        <begin position="719"/>
        <end position="783"/>
    </location>
</feature>
<keyword evidence="6" id="KW-0862">Zinc</keyword>
<feature type="compositionally biased region" description="Acidic residues" evidence="12">
    <location>
        <begin position="44"/>
        <end position="53"/>
    </location>
</feature>
<dbReference type="SUPFAM" id="SSF82708">
    <property type="entry name" value="R3H domain"/>
    <property type="match status" value="1"/>
</dbReference>
<evidence type="ECO:0000256" key="4">
    <source>
        <dbReference type="ARBA" id="ARBA00022737"/>
    </source>
</evidence>
<evidence type="ECO:0000259" key="13">
    <source>
        <dbReference type="PROSITE" id="PS50016"/>
    </source>
</evidence>
<dbReference type="InterPro" id="IPR036867">
    <property type="entry name" value="R3H_dom_sf"/>
</dbReference>
<dbReference type="SMART" id="SM00393">
    <property type="entry name" value="R3H"/>
    <property type="match status" value="1"/>
</dbReference>
<dbReference type="OrthoDB" id="6512771at2759"/>
<evidence type="ECO:0000259" key="14">
    <source>
        <dbReference type="PROSITE" id="PS50089"/>
    </source>
</evidence>
<dbReference type="Proteomes" id="UP001165063">
    <property type="component" value="Unassembled WGS sequence"/>
</dbReference>